<name>A0A2M6UN29_9BRAD</name>
<dbReference type="SUPFAM" id="SSF69047">
    <property type="entry name" value="Hypothetical protein YjbJ"/>
    <property type="match status" value="1"/>
</dbReference>
<dbReference type="PANTHER" id="PTHR34977:SF1">
    <property type="entry name" value="UPF0337 PROTEIN YJBJ"/>
    <property type="match status" value="1"/>
</dbReference>
<accession>A0A2M6UN29</accession>
<sequence>MDWNRIEGNWKQFKGSAKEKWAKLTDDDLTLIEGRREQLEGRLQERYGKAKDQVRQDVDDWLKGLH</sequence>
<organism evidence="3 4">
    <name type="scientific">Bradyrhizobium nitroreducens</name>
    <dbReference type="NCBI Taxonomy" id="709803"/>
    <lineage>
        <taxon>Bacteria</taxon>
        <taxon>Pseudomonadati</taxon>
        <taxon>Pseudomonadota</taxon>
        <taxon>Alphaproteobacteria</taxon>
        <taxon>Hyphomicrobiales</taxon>
        <taxon>Nitrobacteraceae</taxon>
        <taxon>Bradyrhizobium</taxon>
    </lineage>
</organism>
<dbReference type="GeneID" id="93213283"/>
<dbReference type="EMBL" id="LFJC01000003">
    <property type="protein sequence ID" value="PIT05969.1"/>
    <property type="molecule type" value="Genomic_DNA"/>
</dbReference>
<dbReference type="PANTHER" id="PTHR34977">
    <property type="entry name" value="UPF0337 PROTEIN YJBJ"/>
    <property type="match status" value="1"/>
</dbReference>
<proteinExistence type="inferred from homology"/>
<comment type="caution">
    <text evidence="3">The sequence shown here is derived from an EMBL/GenBank/DDBJ whole genome shotgun (WGS) entry which is preliminary data.</text>
</comment>
<keyword evidence="4" id="KW-1185">Reference proteome</keyword>
<evidence type="ECO:0000313" key="3">
    <source>
        <dbReference type="EMBL" id="PIT05969.1"/>
    </source>
</evidence>
<evidence type="ECO:0000313" key="4">
    <source>
        <dbReference type="Proteomes" id="UP000228930"/>
    </source>
</evidence>
<dbReference type="AlphaFoldDB" id="A0A2M6UN29"/>
<dbReference type="Pfam" id="PF05532">
    <property type="entry name" value="CsbD"/>
    <property type="match status" value="1"/>
</dbReference>
<evidence type="ECO:0000256" key="1">
    <source>
        <dbReference type="ARBA" id="ARBA00009129"/>
    </source>
</evidence>
<dbReference type="Proteomes" id="UP000228930">
    <property type="component" value="Unassembled WGS sequence"/>
</dbReference>
<dbReference type="InterPro" id="IPR036629">
    <property type="entry name" value="YjbJ_sf"/>
</dbReference>
<reference evidence="3 4" key="1">
    <citation type="submission" date="2015-06" db="EMBL/GenBank/DDBJ databases">
        <title>Comparative genome analysis of nirS-carrying Bradyrhizobium sp. strains.</title>
        <authorList>
            <person name="Ishii S."/>
            <person name="Jang J."/>
            <person name="Nishizawa T."/>
            <person name="Senoo K."/>
        </authorList>
    </citation>
    <scope>NUCLEOTIDE SEQUENCE [LARGE SCALE GENOMIC DNA]</scope>
    <source>
        <strain evidence="3 4">TSA1</strain>
    </source>
</reference>
<dbReference type="RefSeq" id="WP_028178419.1">
    <property type="nucleotide sequence ID" value="NZ_LFJC01000003.1"/>
</dbReference>
<dbReference type="InterPro" id="IPR050423">
    <property type="entry name" value="UPF0337_stress_rsp"/>
</dbReference>
<comment type="similarity">
    <text evidence="1">Belongs to the UPF0337 (CsbD) family.</text>
</comment>
<gene>
    <name evidence="3" type="ORF">TSA1_09110</name>
</gene>
<protein>
    <recommendedName>
        <fullName evidence="2">CsbD-like domain-containing protein</fullName>
    </recommendedName>
</protein>
<dbReference type="PIRSF" id="PIRSF039008">
    <property type="entry name" value="YjbJ"/>
    <property type="match status" value="1"/>
</dbReference>
<feature type="domain" description="CsbD-like" evidence="2">
    <location>
        <begin position="4"/>
        <end position="55"/>
    </location>
</feature>
<dbReference type="InterPro" id="IPR008462">
    <property type="entry name" value="CsbD"/>
</dbReference>
<dbReference type="Gene3D" id="1.10.1470.10">
    <property type="entry name" value="YjbJ"/>
    <property type="match status" value="1"/>
</dbReference>
<dbReference type="InterPro" id="IPR026042">
    <property type="entry name" value="YjbJ"/>
</dbReference>
<evidence type="ECO:0000259" key="2">
    <source>
        <dbReference type="Pfam" id="PF05532"/>
    </source>
</evidence>